<keyword evidence="2" id="KW-1133">Transmembrane helix</keyword>
<dbReference type="PANTHER" id="PTHR24148:SF64">
    <property type="entry name" value="HETEROKARYON INCOMPATIBILITY DOMAIN-CONTAINING PROTEIN"/>
    <property type="match status" value="1"/>
</dbReference>
<dbReference type="Proteomes" id="UP001390339">
    <property type="component" value="Unassembled WGS sequence"/>
</dbReference>
<protein>
    <submittedName>
        <fullName evidence="4">Heterokaryon incompatibility protein-domain-containing protein</fullName>
    </submittedName>
</protein>
<keyword evidence="2" id="KW-0472">Membrane</keyword>
<evidence type="ECO:0000256" key="1">
    <source>
        <dbReference type="SAM" id="MobiDB-lite"/>
    </source>
</evidence>
<keyword evidence="2" id="KW-0812">Transmembrane</keyword>
<feature type="compositionally biased region" description="Polar residues" evidence="1">
    <location>
        <begin position="28"/>
        <end position="38"/>
    </location>
</feature>
<evidence type="ECO:0000313" key="5">
    <source>
        <dbReference type="Proteomes" id="UP001390339"/>
    </source>
</evidence>
<evidence type="ECO:0000313" key="4">
    <source>
        <dbReference type="EMBL" id="KAK8849079.1"/>
    </source>
</evidence>
<evidence type="ECO:0000256" key="2">
    <source>
        <dbReference type="SAM" id="Phobius"/>
    </source>
</evidence>
<dbReference type="PANTHER" id="PTHR24148">
    <property type="entry name" value="ANKYRIN REPEAT DOMAIN-CONTAINING PROTEIN 39 HOMOLOG-RELATED"/>
    <property type="match status" value="1"/>
</dbReference>
<feature type="transmembrane region" description="Helical" evidence="2">
    <location>
        <begin position="378"/>
        <end position="400"/>
    </location>
</feature>
<evidence type="ECO:0000259" key="3">
    <source>
        <dbReference type="Pfam" id="PF06985"/>
    </source>
</evidence>
<dbReference type="InterPro" id="IPR052895">
    <property type="entry name" value="HetReg/Transcr_Mod"/>
</dbReference>
<feature type="domain" description="Heterokaryon incompatibility" evidence="3">
    <location>
        <begin position="91"/>
        <end position="259"/>
    </location>
</feature>
<gene>
    <name evidence="4" type="ORF">PGQ11_015559</name>
</gene>
<comment type="caution">
    <text evidence="4">The sequence shown here is derived from an EMBL/GenBank/DDBJ whole genome shotgun (WGS) entry which is preliminary data.</text>
</comment>
<feature type="region of interest" description="Disordered" evidence="1">
    <location>
        <begin position="1"/>
        <end position="50"/>
    </location>
</feature>
<dbReference type="InterPro" id="IPR010730">
    <property type="entry name" value="HET"/>
</dbReference>
<name>A0ABR2HLV8_9PEZI</name>
<accession>A0ABR2HLV8</accession>
<dbReference type="Pfam" id="PF06985">
    <property type="entry name" value="HET"/>
    <property type="match status" value="1"/>
</dbReference>
<organism evidence="4 5">
    <name type="scientific">Apiospora arundinis</name>
    <dbReference type="NCBI Taxonomy" id="335852"/>
    <lineage>
        <taxon>Eukaryota</taxon>
        <taxon>Fungi</taxon>
        <taxon>Dikarya</taxon>
        <taxon>Ascomycota</taxon>
        <taxon>Pezizomycotina</taxon>
        <taxon>Sordariomycetes</taxon>
        <taxon>Xylariomycetidae</taxon>
        <taxon>Amphisphaeriales</taxon>
        <taxon>Apiosporaceae</taxon>
        <taxon>Apiospora</taxon>
    </lineage>
</organism>
<proteinExistence type="predicted"/>
<feature type="transmembrane region" description="Helical" evidence="2">
    <location>
        <begin position="347"/>
        <end position="372"/>
    </location>
</feature>
<keyword evidence="5" id="KW-1185">Reference proteome</keyword>
<dbReference type="EMBL" id="JAPCWZ010000010">
    <property type="protein sequence ID" value="KAK8849079.1"/>
    <property type="molecule type" value="Genomic_DNA"/>
</dbReference>
<sequence>MLLNTPGHPDRGPHSTDWNNDDMELDEQLNTSPQNISAPSGARPSPYESLPLVPKGRQIRVFDLDGAYDQWDMSRIKGNLRLVDLDDSPSFTALSYVWGEYSSPARDTIDCNGCSIEVTRNCLSALRHLRKIFGAITIWIDAICINQAETSEKAYQITLMGQVYSSAQTVYAWLGEGNEKSDGVMGWLARGPRLIRLFAFDHAAFHEARVPTGSLASVRLAFYLYLSLTTSSYEEIRYRAGLRDILSRPWIRRLWTLQEAVLPRQLQVICGTKVIPWLSFIRGIDHVEMLQFNLPGIEGWCSLKDTWRRHHQDAQLASRDAGELEDNRSPIGDSATYKVVLKAIRPWLITILTLHVTFPVFATFCLTILGIYVKRRSFIGFICLLVILPILVLLFFALTYPSRGSSLRRWLRLVFVRPVSWDRSLVLEIAERQSSVAEDKFFGVYEFIHQNQQGQKKMPDYSHTTLDILYRLLFKQVVRYTGSLDILLFTPSRMLRAPTWVVDWRSVSTCWFMLLRGFSGATPGSKAQCKFAGAKTLLVRAQIVSRIVYSTITAPSDTPHSSGDAAAVFMHAMAGFDYKDVARSLLSHQQYIRWRTVQFMGPRIRLWQFLTSKTHKQYESKWGVPVGIMKYYFWGSRFNDIFEILAWNRMSLVRCSSEMLSDFGYASDKTNDGDLVALISGVTLPMILREKNQRPGHYEVVGPAFFGSVMEGEVWQRIDKDNLDELVLI</sequence>
<reference evidence="4 5" key="1">
    <citation type="journal article" date="2024" name="IMA Fungus">
        <title>Apiospora arundinis, a panoply of carbohydrate-active enzymes and secondary metabolites.</title>
        <authorList>
            <person name="Sorensen T."/>
            <person name="Petersen C."/>
            <person name="Muurmann A.T."/>
            <person name="Christiansen J.V."/>
            <person name="Brundto M.L."/>
            <person name="Overgaard C.K."/>
            <person name="Boysen A.T."/>
            <person name="Wollenberg R.D."/>
            <person name="Larsen T.O."/>
            <person name="Sorensen J.L."/>
            <person name="Nielsen K.L."/>
            <person name="Sondergaard T.E."/>
        </authorList>
    </citation>
    <scope>NUCLEOTIDE SEQUENCE [LARGE SCALE GENOMIC DNA]</scope>
    <source>
        <strain evidence="4 5">AAU 773</strain>
    </source>
</reference>